<comment type="caution">
    <text evidence="2">The sequence shown here is derived from an EMBL/GenBank/DDBJ whole genome shotgun (WGS) entry which is preliminary data.</text>
</comment>
<name>A0ABW4J6H6_9LACO</name>
<evidence type="ECO:0000313" key="2">
    <source>
        <dbReference type="EMBL" id="MFD1671956.1"/>
    </source>
</evidence>
<organism evidence="2 3">
    <name type="scientific">Agrilactobacillus yilanensis</name>
    <dbReference type="NCBI Taxonomy" id="2485997"/>
    <lineage>
        <taxon>Bacteria</taxon>
        <taxon>Bacillati</taxon>
        <taxon>Bacillota</taxon>
        <taxon>Bacilli</taxon>
        <taxon>Lactobacillales</taxon>
        <taxon>Lactobacillaceae</taxon>
        <taxon>Agrilactobacillus</taxon>
    </lineage>
</organism>
<evidence type="ECO:0000256" key="1">
    <source>
        <dbReference type="SAM" id="MobiDB-lite"/>
    </source>
</evidence>
<feature type="region of interest" description="Disordered" evidence="1">
    <location>
        <begin position="1"/>
        <end position="24"/>
    </location>
</feature>
<sequence length="44" mass="5194">MSQNTHTGVSNNRRPVNAKKVKLRRKETEQVIEFVQKRAENDKK</sequence>
<feature type="compositionally biased region" description="Polar residues" evidence="1">
    <location>
        <begin position="1"/>
        <end position="14"/>
    </location>
</feature>
<proteinExistence type="predicted"/>
<keyword evidence="3" id="KW-1185">Reference proteome</keyword>
<dbReference type="Proteomes" id="UP001597267">
    <property type="component" value="Unassembled WGS sequence"/>
</dbReference>
<protein>
    <submittedName>
        <fullName evidence="2">Uncharacterized protein</fullName>
    </submittedName>
</protein>
<dbReference type="EMBL" id="JBHTOP010000022">
    <property type="protein sequence ID" value="MFD1671956.1"/>
    <property type="molecule type" value="Genomic_DNA"/>
</dbReference>
<gene>
    <name evidence="2" type="ORF">ACFQ5M_07610</name>
</gene>
<dbReference type="RefSeq" id="WP_263853586.1">
    <property type="nucleotide sequence ID" value="NZ_JBHTOP010000022.1"/>
</dbReference>
<reference evidence="3" key="1">
    <citation type="journal article" date="2019" name="Int. J. Syst. Evol. Microbiol.">
        <title>The Global Catalogue of Microorganisms (GCM) 10K type strain sequencing project: providing services to taxonomists for standard genome sequencing and annotation.</title>
        <authorList>
            <consortium name="The Broad Institute Genomics Platform"/>
            <consortium name="The Broad Institute Genome Sequencing Center for Infectious Disease"/>
            <person name="Wu L."/>
            <person name="Ma J."/>
        </authorList>
    </citation>
    <scope>NUCLEOTIDE SEQUENCE [LARGE SCALE GENOMIC DNA]</scope>
    <source>
        <strain evidence="3">CCM 8896</strain>
    </source>
</reference>
<accession>A0ABW4J6H6</accession>
<evidence type="ECO:0000313" key="3">
    <source>
        <dbReference type="Proteomes" id="UP001597267"/>
    </source>
</evidence>